<dbReference type="OrthoDB" id="66844at2157"/>
<dbReference type="Pfam" id="PF10604">
    <property type="entry name" value="Polyketide_cyc2"/>
    <property type="match status" value="1"/>
</dbReference>
<proteinExistence type="predicted"/>
<dbReference type="Gene3D" id="3.30.530.20">
    <property type="match status" value="1"/>
</dbReference>
<comment type="caution">
    <text evidence="1">The sequence shown here is derived from an EMBL/GenBank/DDBJ whole genome shotgun (WGS) entry which is preliminary data.</text>
</comment>
<reference evidence="1 2" key="1">
    <citation type="submission" date="2019-12" db="EMBL/GenBank/DDBJ databases">
        <title>Halocatena pleomorpha gen. nov. sp. nov., an extremely halophilic archaeon of family Halobacteriaceae isolated from saltpan soil.</title>
        <authorList>
            <person name="Pal Y."/>
            <person name="Verma A."/>
            <person name="Krishnamurthi S."/>
            <person name="Kumar P."/>
        </authorList>
    </citation>
    <scope>NUCLEOTIDE SEQUENCE [LARGE SCALE GENOMIC DNA]</scope>
    <source>
        <strain evidence="1 2">JCM 16495</strain>
    </source>
</reference>
<accession>A0A6B0GMB4</accession>
<organism evidence="1 2">
    <name type="scientific">Halomarina oriensis</name>
    <dbReference type="NCBI Taxonomy" id="671145"/>
    <lineage>
        <taxon>Archaea</taxon>
        <taxon>Methanobacteriati</taxon>
        <taxon>Methanobacteriota</taxon>
        <taxon>Stenosarchaea group</taxon>
        <taxon>Halobacteria</taxon>
        <taxon>Halobacteriales</taxon>
        <taxon>Natronomonadaceae</taxon>
        <taxon>Halomarina</taxon>
    </lineage>
</organism>
<dbReference type="InterPro" id="IPR023393">
    <property type="entry name" value="START-like_dom_sf"/>
</dbReference>
<dbReference type="RefSeq" id="WP_158204741.1">
    <property type="nucleotide sequence ID" value="NZ_WSZK01000017.1"/>
</dbReference>
<sequence>MWFSHRMETTAPPRRVWEVWTDVEAWPTWDGELREASLGGDDRTAHCAVEVGTRGFLDPRFGPTAEFVVTEVDPGRSYSYTVEMPLGRLHVRRSLHGHDGGTTFTHEVWFEGALRGVYSRTLGRRYRRALPEVMTAVRDRAESPAATGSSTDAA</sequence>
<dbReference type="Proteomes" id="UP000451471">
    <property type="component" value="Unassembled WGS sequence"/>
</dbReference>
<name>A0A6B0GMB4_9EURY</name>
<dbReference type="AlphaFoldDB" id="A0A6B0GMB4"/>
<evidence type="ECO:0000313" key="1">
    <source>
        <dbReference type="EMBL" id="MWG35051.1"/>
    </source>
</evidence>
<protein>
    <submittedName>
        <fullName evidence="1">Polyketide cyclase</fullName>
    </submittedName>
</protein>
<evidence type="ECO:0000313" key="2">
    <source>
        <dbReference type="Proteomes" id="UP000451471"/>
    </source>
</evidence>
<dbReference type="EMBL" id="WSZK01000017">
    <property type="protein sequence ID" value="MWG35051.1"/>
    <property type="molecule type" value="Genomic_DNA"/>
</dbReference>
<dbReference type="SUPFAM" id="SSF55961">
    <property type="entry name" value="Bet v1-like"/>
    <property type="match status" value="1"/>
</dbReference>
<keyword evidence="2" id="KW-1185">Reference proteome</keyword>
<dbReference type="InterPro" id="IPR019587">
    <property type="entry name" value="Polyketide_cyclase/dehydratase"/>
</dbReference>
<gene>
    <name evidence="1" type="ORF">GQS65_11230</name>
</gene>